<dbReference type="GeneID" id="25909111"/>
<evidence type="ECO:0000313" key="2">
    <source>
        <dbReference type="EMBL" id="KNC78977.1"/>
    </source>
</evidence>
<evidence type="ECO:0000256" key="1">
    <source>
        <dbReference type="SAM" id="MobiDB-lite"/>
    </source>
</evidence>
<feature type="region of interest" description="Disordered" evidence="1">
    <location>
        <begin position="108"/>
        <end position="132"/>
    </location>
</feature>
<sequence length="219" mass="24799">RERYNHIPPDQLQQWDGMIDQYDSLSIQIHQQARAVESLKRNLSMAEKDNQILNNEVDKLMSGRNALRSTLIAKDNLIDRLTDEVMTLRAAAETAEVNYKSLEEDNRRINQQNERARRQEQALTEMEQQSAAVQDAAEEKARLATAQLELTQMLLKTAADSHLEARECISQRTCTLQRLVGQCAPAPKINGPLFTSPKINEPLCTSPRISGPVCTFIKD</sequence>
<protein>
    <submittedName>
        <fullName evidence="2">Uncharacterized protein</fullName>
    </submittedName>
</protein>
<accession>A0A0L0FQB7</accession>
<reference evidence="2 3" key="1">
    <citation type="submission" date="2011-02" db="EMBL/GenBank/DDBJ databases">
        <title>The Genome Sequence of Sphaeroforma arctica JP610.</title>
        <authorList>
            <consortium name="The Broad Institute Genome Sequencing Platform"/>
            <person name="Russ C."/>
            <person name="Cuomo C."/>
            <person name="Young S.K."/>
            <person name="Zeng Q."/>
            <person name="Gargeya S."/>
            <person name="Alvarado L."/>
            <person name="Berlin A."/>
            <person name="Chapman S.B."/>
            <person name="Chen Z."/>
            <person name="Freedman E."/>
            <person name="Gellesch M."/>
            <person name="Goldberg J."/>
            <person name="Griggs A."/>
            <person name="Gujja S."/>
            <person name="Heilman E."/>
            <person name="Heiman D."/>
            <person name="Howarth C."/>
            <person name="Mehta T."/>
            <person name="Neiman D."/>
            <person name="Pearson M."/>
            <person name="Roberts A."/>
            <person name="Saif S."/>
            <person name="Shea T."/>
            <person name="Shenoy N."/>
            <person name="Sisk P."/>
            <person name="Stolte C."/>
            <person name="Sykes S."/>
            <person name="White J."/>
            <person name="Yandava C."/>
            <person name="Burger G."/>
            <person name="Gray M.W."/>
            <person name="Holland P.W.H."/>
            <person name="King N."/>
            <person name="Lang F.B.F."/>
            <person name="Roger A.J."/>
            <person name="Ruiz-Trillo I."/>
            <person name="Haas B."/>
            <person name="Nusbaum C."/>
            <person name="Birren B."/>
        </authorList>
    </citation>
    <scope>NUCLEOTIDE SEQUENCE [LARGE SCALE GENOMIC DNA]</scope>
    <source>
        <strain evidence="2 3">JP610</strain>
    </source>
</reference>
<dbReference type="RefSeq" id="XP_014152879.1">
    <property type="nucleotide sequence ID" value="XM_014297404.1"/>
</dbReference>
<feature type="compositionally biased region" description="Basic and acidic residues" evidence="1">
    <location>
        <begin position="108"/>
        <end position="120"/>
    </location>
</feature>
<dbReference type="Proteomes" id="UP000054560">
    <property type="component" value="Unassembled WGS sequence"/>
</dbReference>
<dbReference type="EMBL" id="KQ242385">
    <property type="protein sequence ID" value="KNC78977.1"/>
    <property type="molecule type" value="Genomic_DNA"/>
</dbReference>
<gene>
    <name evidence="2" type="ORF">SARC_08607</name>
</gene>
<feature type="non-terminal residue" evidence="2">
    <location>
        <position position="1"/>
    </location>
</feature>
<evidence type="ECO:0000313" key="3">
    <source>
        <dbReference type="Proteomes" id="UP000054560"/>
    </source>
</evidence>
<proteinExistence type="predicted"/>
<dbReference type="AlphaFoldDB" id="A0A0L0FQB7"/>
<name>A0A0L0FQB7_9EUKA</name>
<organism evidence="2 3">
    <name type="scientific">Sphaeroforma arctica JP610</name>
    <dbReference type="NCBI Taxonomy" id="667725"/>
    <lineage>
        <taxon>Eukaryota</taxon>
        <taxon>Ichthyosporea</taxon>
        <taxon>Ichthyophonida</taxon>
        <taxon>Sphaeroforma</taxon>
    </lineage>
</organism>
<keyword evidence="3" id="KW-1185">Reference proteome</keyword>